<dbReference type="SMART" id="SM00836">
    <property type="entry name" value="DALR_1"/>
    <property type="match status" value="1"/>
</dbReference>
<evidence type="ECO:0000256" key="1">
    <source>
        <dbReference type="ARBA" id="ARBA00004496"/>
    </source>
</evidence>
<dbReference type="FunFam" id="1.10.730.10:FF:000008">
    <property type="entry name" value="Arginine--tRNA ligase"/>
    <property type="match status" value="1"/>
</dbReference>
<dbReference type="Gene3D" id="3.30.1360.70">
    <property type="entry name" value="Arginyl tRNA synthetase N-terminal domain"/>
    <property type="match status" value="1"/>
</dbReference>
<feature type="domain" description="Arginyl tRNA synthetase N-terminal" evidence="13">
    <location>
        <begin position="19"/>
        <end position="109"/>
    </location>
</feature>
<dbReference type="RefSeq" id="WP_158398786.1">
    <property type="nucleotide sequence ID" value="NZ_CABHMY010000100.1"/>
</dbReference>
<dbReference type="InterPro" id="IPR001412">
    <property type="entry name" value="aa-tRNA-synth_I_CS"/>
</dbReference>
<evidence type="ECO:0000256" key="7">
    <source>
        <dbReference type="ARBA" id="ARBA00022917"/>
    </source>
</evidence>
<dbReference type="InterPro" id="IPR008909">
    <property type="entry name" value="DALR_anticod-bd"/>
</dbReference>
<comment type="similarity">
    <text evidence="2 10 11">Belongs to the class-I aminoacyl-tRNA synthetase family.</text>
</comment>
<evidence type="ECO:0000256" key="4">
    <source>
        <dbReference type="ARBA" id="ARBA00022598"/>
    </source>
</evidence>
<evidence type="ECO:0000259" key="13">
    <source>
        <dbReference type="SMART" id="SM01016"/>
    </source>
</evidence>
<dbReference type="PROSITE" id="PS00178">
    <property type="entry name" value="AA_TRNA_LIGASE_I"/>
    <property type="match status" value="1"/>
</dbReference>
<dbReference type="SUPFAM" id="SSF55190">
    <property type="entry name" value="Arginyl-tRNA synthetase (ArgRS), N-terminal 'additional' domain"/>
    <property type="match status" value="1"/>
</dbReference>
<dbReference type="InterPro" id="IPR005148">
    <property type="entry name" value="Arg-tRNA-synth_N"/>
</dbReference>
<evidence type="ECO:0000313" key="15">
    <source>
        <dbReference type="Proteomes" id="UP000406184"/>
    </source>
</evidence>
<reference evidence="14 15" key="1">
    <citation type="submission" date="2019-07" db="EMBL/GenBank/DDBJ databases">
        <authorList>
            <person name="Hibberd C M."/>
            <person name="Gehrig L. J."/>
            <person name="Chang H.-W."/>
            <person name="Venkatesh S."/>
        </authorList>
    </citation>
    <scope>NUCLEOTIDE SEQUENCE [LARGE SCALE GENOMIC DNA]</scope>
    <source>
        <strain evidence="14">Faecalibacterium_prausnitzii_JG_BgPS064</strain>
    </source>
</reference>
<dbReference type="HAMAP" id="MF_00123">
    <property type="entry name" value="Arg_tRNA_synth"/>
    <property type="match status" value="1"/>
</dbReference>
<gene>
    <name evidence="10 14" type="primary">argS</name>
    <name evidence="14" type="ORF">FPPS064S07_00478</name>
</gene>
<evidence type="ECO:0000256" key="6">
    <source>
        <dbReference type="ARBA" id="ARBA00022840"/>
    </source>
</evidence>
<dbReference type="Pfam" id="PF05746">
    <property type="entry name" value="DALR_1"/>
    <property type="match status" value="1"/>
</dbReference>
<protein>
    <recommendedName>
        <fullName evidence="10">Arginine--tRNA ligase</fullName>
        <ecNumber evidence="10">6.1.1.19</ecNumber>
    </recommendedName>
    <alternativeName>
        <fullName evidence="10">Arginyl-tRNA synthetase</fullName>
        <shortName evidence="10">ArgRS</shortName>
    </alternativeName>
</protein>
<evidence type="ECO:0000256" key="10">
    <source>
        <dbReference type="HAMAP-Rule" id="MF_00123"/>
    </source>
</evidence>
<keyword evidence="7 10" id="KW-0648">Protein biosynthesis</keyword>
<dbReference type="InterPro" id="IPR014729">
    <property type="entry name" value="Rossmann-like_a/b/a_fold"/>
</dbReference>
<comment type="catalytic activity">
    <reaction evidence="9 10">
        <text>tRNA(Arg) + L-arginine + ATP = L-arginyl-tRNA(Arg) + AMP + diphosphate</text>
        <dbReference type="Rhea" id="RHEA:20301"/>
        <dbReference type="Rhea" id="RHEA-COMP:9658"/>
        <dbReference type="Rhea" id="RHEA-COMP:9673"/>
        <dbReference type="ChEBI" id="CHEBI:30616"/>
        <dbReference type="ChEBI" id="CHEBI:32682"/>
        <dbReference type="ChEBI" id="CHEBI:33019"/>
        <dbReference type="ChEBI" id="CHEBI:78442"/>
        <dbReference type="ChEBI" id="CHEBI:78513"/>
        <dbReference type="ChEBI" id="CHEBI:456215"/>
        <dbReference type="EC" id="6.1.1.19"/>
    </reaction>
</comment>
<dbReference type="PANTHER" id="PTHR11956:SF5">
    <property type="entry name" value="ARGININE--TRNA LIGASE, CYTOPLASMIC"/>
    <property type="match status" value="1"/>
</dbReference>
<dbReference type="EMBL" id="CABHMY010000100">
    <property type="protein sequence ID" value="VUX08086.1"/>
    <property type="molecule type" value="Genomic_DNA"/>
</dbReference>
<evidence type="ECO:0000256" key="8">
    <source>
        <dbReference type="ARBA" id="ARBA00023146"/>
    </source>
</evidence>
<dbReference type="Gene3D" id="1.10.730.10">
    <property type="entry name" value="Isoleucyl-tRNA Synthetase, Domain 1"/>
    <property type="match status" value="1"/>
</dbReference>
<proteinExistence type="inferred from homology"/>
<dbReference type="Proteomes" id="UP000406184">
    <property type="component" value="Unassembled WGS sequence"/>
</dbReference>
<organism evidence="14 15">
    <name type="scientific">Faecalibacterium prausnitzii</name>
    <dbReference type="NCBI Taxonomy" id="853"/>
    <lineage>
        <taxon>Bacteria</taxon>
        <taxon>Bacillati</taxon>
        <taxon>Bacillota</taxon>
        <taxon>Clostridia</taxon>
        <taxon>Eubacteriales</taxon>
        <taxon>Oscillospiraceae</taxon>
        <taxon>Faecalibacterium</taxon>
    </lineage>
</organism>
<dbReference type="InterPro" id="IPR035684">
    <property type="entry name" value="ArgRS_core"/>
</dbReference>
<keyword evidence="5 10" id="KW-0547">Nucleotide-binding</keyword>
<dbReference type="InterPro" id="IPR036695">
    <property type="entry name" value="Arg-tRNA-synth_N_sf"/>
</dbReference>
<dbReference type="InterPro" id="IPR001278">
    <property type="entry name" value="Arg-tRNA-ligase"/>
</dbReference>
<evidence type="ECO:0000256" key="3">
    <source>
        <dbReference type="ARBA" id="ARBA00022490"/>
    </source>
</evidence>
<keyword evidence="4 10" id="KW-0436">Ligase</keyword>
<dbReference type="Pfam" id="PF03485">
    <property type="entry name" value="Arg_tRNA_synt_N"/>
    <property type="match status" value="1"/>
</dbReference>
<dbReference type="Pfam" id="PF00750">
    <property type="entry name" value="tRNA-synt_1d"/>
    <property type="match status" value="1"/>
</dbReference>
<dbReference type="AlphaFoldDB" id="A0A564TLL2"/>
<dbReference type="Gene3D" id="3.40.50.620">
    <property type="entry name" value="HUPs"/>
    <property type="match status" value="1"/>
</dbReference>
<dbReference type="SUPFAM" id="SSF47323">
    <property type="entry name" value="Anticodon-binding domain of a subclass of class I aminoacyl-tRNA synthetases"/>
    <property type="match status" value="1"/>
</dbReference>
<accession>A0A564TLL2</accession>
<feature type="short sequence motif" description="'HIGH' region" evidence="10">
    <location>
        <begin position="145"/>
        <end position="155"/>
    </location>
</feature>
<keyword evidence="8 10" id="KW-0030">Aminoacyl-tRNA synthetase</keyword>
<feature type="domain" description="DALR anticodon binding" evidence="12">
    <location>
        <begin position="484"/>
        <end position="604"/>
    </location>
</feature>
<evidence type="ECO:0000256" key="5">
    <source>
        <dbReference type="ARBA" id="ARBA00022741"/>
    </source>
</evidence>
<keyword evidence="15" id="KW-1185">Reference proteome</keyword>
<dbReference type="GO" id="GO:0006420">
    <property type="term" value="P:arginyl-tRNA aminoacylation"/>
    <property type="evidence" value="ECO:0007669"/>
    <property type="project" value="UniProtKB-UniRule"/>
</dbReference>
<dbReference type="GO" id="GO:0005524">
    <property type="term" value="F:ATP binding"/>
    <property type="evidence" value="ECO:0007669"/>
    <property type="project" value="UniProtKB-UniRule"/>
</dbReference>
<evidence type="ECO:0000256" key="9">
    <source>
        <dbReference type="ARBA" id="ARBA00049339"/>
    </source>
</evidence>
<comment type="subunit">
    <text evidence="10">Monomer.</text>
</comment>
<dbReference type="SMART" id="SM01016">
    <property type="entry name" value="Arg_tRNA_synt_N"/>
    <property type="match status" value="1"/>
</dbReference>
<evidence type="ECO:0000256" key="11">
    <source>
        <dbReference type="RuleBase" id="RU363038"/>
    </source>
</evidence>
<keyword evidence="3 10" id="KW-0963">Cytoplasm</keyword>
<sequence>MTDFEKTYQNYNPRQTALDEARALLTAAARDAMADGTLPEAELPAFIVEIPADVKNGDIASNIAMAGARTWRKAPKMIADALIAHLPALDGGVFAKVEAAGPGFINLFLAPSFWAGVVLGACSNKEYGRTDHGKGAKYNVEFVSANPTGPMHMGNARGGALGDCLAAVLDWSGCDVTREFYINDAGNQIQKFGKSLAVRYLQKYCGEEAYPLPAECYQGGDIKVLAGEFAELNGDKYAASCKGMDEEALFESEAFAALKDALVAYALPKNIAALKRDLGKYRIDYDVWFHESTLHESGAVLAVVDKLLELGACYKAEDGAIMYRSAQYAAKYGTVNKKKTDDGTEEEAKDEVLVRANGIPTYFAADIAYHYNKLATRGFAKAIDVWGADHHGHVARMKGAMDAIGLHGEDLDVVLMQMVNLMRDGQPVRMSKRTGNAITLTDLLEEVPIDSARFLFNMHDAGSGIDFDLDQAVKTDNDNPVYYVQYAHARICSILKKMESEGVAFAGAENIDATLLTEPSEMDLIRMLAAFPQEIVMAAEKYDPSRINRFVIDLASAFHRFYGSCRIQGADPAVQQARLALCIGVKNVIFNVLTMFKINVPEKM</sequence>
<dbReference type="InterPro" id="IPR009080">
    <property type="entry name" value="tRNAsynth_Ia_anticodon-bd"/>
</dbReference>
<evidence type="ECO:0000256" key="2">
    <source>
        <dbReference type="ARBA" id="ARBA00005594"/>
    </source>
</evidence>
<dbReference type="NCBIfam" id="TIGR00456">
    <property type="entry name" value="argS"/>
    <property type="match status" value="1"/>
</dbReference>
<dbReference type="PRINTS" id="PR01038">
    <property type="entry name" value="TRNASYNTHARG"/>
</dbReference>
<evidence type="ECO:0000259" key="12">
    <source>
        <dbReference type="SMART" id="SM00836"/>
    </source>
</evidence>
<evidence type="ECO:0000313" key="14">
    <source>
        <dbReference type="EMBL" id="VUX08086.1"/>
    </source>
</evidence>
<dbReference type="GO" id="GO:0005737">
    <property type="term" value="C:cytoplasm"/>
    <property type="evidence" value="ECO:0007669"/>
    <property type="project" value="UniProtKB-SubCell"/>
</dbReference>
<name>A0A564TLL2_9FIRM</name>
<dbReference type="PANTHER" id="PTHR11956">
    <property type="entry name" value="ARGINYL-TRNA SYNTHETASE"/>
    <property type="match status" value="1"/>
</dbReference>
<dbReference type="GO" id="GO:0004814">
    <property type="term" value="F:arginine-tRNA ligase activity"/>
    <property type="evidence" value="ECO:0007669"/>
    <property type="project" value="UniProtKB-UniRule"/>
</dbReference>
<dbReference type="SUPFAM" id="SSF52374">
    <property type="entry name" value="Nucleotidylyl transferase"/>
    <property type="match status" value="1"/>
</dbReference>
<keyword evidence="6 10" id="KW-0067">ATP-binding</keyword>
<comment type="subcellular location">
    <subcellularLocation>
        <location evidence="1 10">Cytoplasm</location>
    </subcellularLocation>
</comment>
<dbReference type="EC" id="6.1.1.19" evidence="10"/>